<dbReference type="PROSITE" id="PS51257">
    <property type="entry name" value="PROKAR_LIPOPROTEIN"/>
    <property type="match status" value="1"/>
</dbReference>
<feature type="signal peptide" evidence="1">
    <location>
        <begin position="1"/>
        <end position="22"/>
    </location>
</feature>
<evidence type="ECO:0000256" key="1">
    <source>
        <dbReference type="SAM" id="SignalP"/>
    </source>
</evidence>
<comment type="caution">
    <text evidence="2">The sequence shown here is derived from an EMBL/GenBank/DDBJ whole genome shotgun (WGS) entry which is preliminary data.</text>
</comment>
<dbReference type="EMBL" id="SOGJ01000011">
    <property type="protein sequence ID" value="TFD00416.1"/>
    <property type="molecule type" value="Genomic_DNA"/>
</dbReference>
<sequence length="188" mass="20004">MRTVTRDLTLSTLALLVALSLAGCTPEPEPQASESTAPTDAPVFASDEEALAAATEAYAAYLTAGDVAEGPGTPTREHFFSLSAGDAHEQDLSISSSFDEKGWTQIGSTSFDSMAVQAIKINDENMWEIRAYVCLDVSASDIVDSNGVSVSKANRPLRVPLEVAFIRGQDNGHLQVSESRVWSGSNFC</sequence>
<dbReference type="RefSeq" id="WP_134362576.1">
    <property type="nucleotide sequence ID" value="NZ_SOGJ01000011.1"/>
</dbReference>
<accession>A0ABY2J6H8</accession>
<protein>
    <recommendedName>
        <fullName evidence="4">Lipoprotein</fullName>
    </recommendedName>
</protein>
<evidence type="ECO:0008006" key="4">
    <source>
        <dbReference type="Google" id="ProtNLM"/>
    </source>
</evidence>
<evidence type="ECO:0000313" key="2">
    <source>
        <dbReference type="EMBL" id="TFD00416.1"/>
    </source>
</evidence>
<organism evidence="2 3">
    <name type="scientific">Cryobacterium breve</name>
    <dbReference type="NCBI Taxonomy" id="1259258"/>
    <lineage>
        <taxon>Bacteria</taxon>
        <taxon>Bacillati</taxon>
        <taxon>Actinomycetota</taxon>
        <taxon>Actinomycetes</taxon>
        <taxon>Micrococcales</taxon>
        <taxon>Microbacteriaceae</taxon>
        <taxon>Cryobacterium</taxon>
    </lineage>
</organism>
<keyword evidence="3" id="KW-1185">Reference proteome</keyword>
<evidence type="ECO:0000313" key="3">
    <source>
        <dbReference type="Proteomes" id="UP000298355"/>
    </source>
</evidence>
<feature type="chain" id="PRO_5047114473" description="Lipoprotein" evidence="1">
    <location>
        <begin position="23"/>
        <end position="188"/>
    </location>
</feature>
<dbReference type="Proteomes" id="UP000298355">
    <property type="component" value="Unassembled WGS sequence"/>
</dbReference>
<keyword evidence="1" id="KW-0732">Signal</keyword>
<gene>
    <name evidence="2" type="ORF">E3O65_04890</name>
</gene>
<proteinExistence type="predicted"/>
<reference evidence="2 3" key="1">
    <citation type="submission" date="2019-03" db="EMBL/GenBank/DDBJ databases">
        <title>Genomics of glacier-inhabiting Cryobacterium strains.</title>
        <authorList>
            <person name="Liu Q."/>
            <person name="Xin Y.-H."/>
        </authorList>
    </citation>
    <scope>NUCLEOTIDE SEQUENCE [LARGE SCALE GENOMIC DNA]</scope>
    <source>
        <strain evidence="2 3">TMT4-23</strain>
    </source>
</reference>
<name>A0ABY2J6H8_9MICO</name>